<gene>
    <name evidence="1" type="ORF">FN846DRAFT_910613</name>
</gene>
<dbReference type="EMBL" id="VXIS01000208">
    <property type="protein sequence ID" value="KAA8896588.1"/>
    <property type="molecule type" value="Genomic_DNA"/>
</dbReference>
<accession>A0A5J5ENY4</accession>
<proteinExistence type="predicted"/>
<protein>
    <submittedName>
        <fullName evidence="1">Uncharacterized protein</fullName>
    </submittedName>
</protein>
<dbReference type="InParanoid" id="A0A5J5ENY4"/>
<keyword evidence="2" id="KW-1185">Reference proteome</keyword>
<comment type="caution">
    <text evidence="1">The sequence shown here is derived from an EMBL/GenBank/DDBJ whole genome shotgun (WGS) entry which is preliminary data.</text>
</comment>
<sequence length="130" mass="14052">MTTTNRPATGSSEATGRGTPLQTAEIVVSLKTVKLRIQKMDIVYAQTGGVIIPATICVAMDLTLNQMVIKDRPYDVSSTRNDGEGLLFDLALRNGSSALQGTLKKAIKLIWPPRLLRSSSRWTHGGSRAV</sequence>
<reference evidence="1 2" key="1">
    <citation type="submission" date="2019-09" db="EMBL/GenBank/DDBJ databases">
        <title>Draft genome of the ectomycorrhizal ascomycete Sphaerosporella brunnea.</title>
        <authorList>
            <consortium name="DOE Joint Genome Institute"/>
            <person name="Benucci G.M."/>
            <person name="Marozzi G."/>
            <person name="Antonielli L."/>
            <person name="Sanchez S."/>
            <person name="Marco P."/>
            <person name="Wang X."/>
            <person name="Falini L.B."/>
            <person name="Barry K."/>
            <person name="Haridas S."/>
            <person name="Lipzen A."/>
            <person name="Labutti K."/>
            <person name="Grigoriev I.V."/>
            <person name="Murat C."/>
            <person name="Martin F."/>
            <person name="Albertini E."/>
            <person name="Donnini D."/>
            <person name="Bonito G."/>
        </authorList>
    </citation>
    <scope>NUCLEOTIDE SEQUENCE [LARGE SCALE GENOMIC DNA]</scope>
    <source>
        <strain evidence="1 2">Sb_GMNB300</strain>
    </source>
</reference>
<evidence type="ECO:0000313" key="1">
    <source>
        <dbReference type="EMBL" id="KAA8896588.1"/>
    </source>
</evidence>
<evidence type="ECO:0000313" key="2">
    <source>
        <dbReference type="Proteomes" id="UP000326924"/>
    </source>
</evidence>
<dbReference type="Proteomes" id="UP000326924">
    <property type="component" value="Unassembled WGS sequence"/>
</dbReference>
<organism evidence="1 2">
    <name type="scientific">Sphaerosporella brunnea</name>
    <dbReference type="NCBI Taxonomy" id="1250544"/>
    <lineage>
        <taxon>Eukaryota</taxon>
        <taxon>Fungi</taxon>
        <taxon>Dikarya</taxon>
        <taxon>Ascomycota</taxon>
        <taxon>Pezizomycotina</taxon>
        <taxon>Pezizomycetes</taxon>
        <taxon>Pezizales</taxon>
        <taxon>Pyronemataceae</taxon>
        <taxon>Sphaerosporella</taxon>
    </lineage>
</organism>
<name>A0A5J5ENY4_9PEZI</name>
<dbReference type="AlphaFoldDB" id="A0A5J5ENY4"/>